<comment type="caution">
    <text evidence="5">The sequence shown here is derived from an EMBL/GenBank/DDBJ whole genome shotgun (WGS) entry which is preliminary data.</text>
</comment>
<dbReference type="Proteomes" id="UP000537592">
    <property type="component" value="Unassembled WGS sequence"/>
</dbReference>
<accession>A0A7W6EF49</accession>
<dbReference type="EMBL" id="JACICC010000001">
    <property type="protein sequence ID" value="MBB3808593.1"/>
    <property type="molecule type" value="Genomic_DNA"/>
</dbReference>
<organism evidence="5 6">
    <name type="scientific">Pseudochelatococcus contaminans</name>
    <dbReference type="NCBI Taxonomy" id="1538103"/>
    <lineage>
        <taxon>Bacteria</taxon>
        <taxon>Pseudomonadati</taxon>
        <taxon>Pseudomonadota</taxon>
        <taxon>Alphaproteobacteria</taxon>
        <taxon>Hyphomicrobiales</taxon>
        <taxon>Chelatococcaceae</taxon>
        <taxon>Pseudochelatococcus</taxon>
    </lineage>
</organism>
<dbReference type="Pfam" id="PF05853">
    <property type="entry name" value="BKACE"/>
    <property type="match status" value="1"/>
</dbReference>
<dbReference type="PANTHER" id="PTHR37418:SF2">
    <property type="entry name" value="3-KETO-5-AMINOHEXANOATE CLEAVAGE ENZYME"/>
    <property type="match status" value="1"/>
</dbReference>
<evidence type="ECO:0000313" key="6">
    <source>
        <dbReference type="Proteomes" id="UP000537592"/>
    </source>
</evidence>
<dbReference type="GO" id="GO:0046872">
    <property type="term" value="F:metal ion binding"/>
    <property type="evidence" value="ECO:0007669"/>
    <property type="project" value="UniProtKB-KW"/>
</dbReference>
<evidence type="ECO:0000256" key="2">
    <source>
        <dbReference type="ARBA" id="ARBA00022679"/>
    </source>
</evidence>
<dbReference type="Gene3D" id="3.20.20.70">
    <property type="entry name" value="Aldolase class I"/>
    <property type="match status" value="1"/>
</dbReference>
<dbReference type="AlphaFoldDB" id="A0A7W6EF49"/>
<keyword evidence="2" id="KW-0808">Transferase</keyword>
<evidence type="ECO:0000256" key="4">
    <source>
        <dbReference type="ARBA" id="ARBA00022833"/>
    </source>
</evidence>
<dbReference type="InterPro" id="IPR013785">
    <property type="entry name" value="Aldolase_TIM"/>
</dbReference>
<keyword evidence="6" id="KW-1185">Reference proteome</keyword>
<proteinExistence type="predicted"/>
<evidence type="ECO:0000313" key="5">
    <source>
        <dbReference type="EMBL" id="MBB3808593.1"/>
    </source>
</evidence>
<keyword evidence="3" id="KW-0479">Metal-binding</keyword>
<evidence type="ECO:0000256" key="3">
    <source>
        <dbReference type="ARBA" id="ARBA00022723"/>
    </source>
</evidence>
<gene>
    <name evidence="5" type="ORF">FHS81_000647</name>
</gene>
<dbReference type="GO" id="GO:0043720">
    <property type="term" value="F:3-keto-5-aminohexanoate cleavage activity"/>
    <property type="evidence" value="ECO:0007669"/>
    <property type="project" value="InterPro"/>
</dbReference>
<comment type="cofactor">
    <cofactor evidence="1">
        <name>Zn(2+)</name>
        <dbReference type="ChEBI" id="CHEBI:29105"/>
    </cofactor>
</comment>
<protein>
    <submittedName>
        <fullName evidence="5">Uncharacterized protein (DUF849 family)</fullName>
    </submittedName>
</protein>
<evidence type="ECO:0000256" key="1">
    <source>
        <dbReference type="ARBA" id="ARBA00001947"/>
    </source>
</evidence>
<name>A0A7W6EF49_9HYPH</name>
<sequence length="300" mass="31822">MNKNQDETLSNAAGVSAQAAAASARIGFGAPVTITVAPNGGRRTKVDHPAIPLTANELARTAAECLDAGAAMIHVHVRRPDGRHLLDAGAYREAIAAIRSKVGQRMVIQITSEALGIYAPAEQIAVVKAVRPEAVSLALRELVPDAGAESAFAEFLLWAKHADVQPQIILYDPAEAVQLSGMIERGIVPWQQIPVLYVLGRYTVSQTSQPDDLLPFRASAAPDFDNWSVCAFGRHEAACVTAGALLGGHIRVGFENNLSLPDGEQAPSNAALVSVVASSIRQLGLTPCNADETRHFFTPR</sequence>
<dbReference type="InterPro" id="IPR008567">
    <property type="entry name" value="BKACE"/>
</dbReference>
<dbReference type="PANTHER" id="PTHR37418">
    <property type="entry name" value="3-KETO-5-AMINOHEXANOATE CLEAVAGE ENZYME-RELATED"/>
    <property type="match status" value="1"/>
</dbReference>
<reference evidence="5 6" key="1">
    <citation type="submission" date="2020-08" db="EMBL/GenBank/DDBJ databases">
        <title>Genomic Encyclopedia of Type Strains, Phase IV (KMG-IV): sequencing the most valuable type-strain genomes for metagenomic binning, comparative biology and taxonomic classification.</title>
        <authorList>
            <person name="Goeker M."/>
        </authorList>
    </citation>
    <scope>NUCLEOTIDE SEQUENCE [LARGE SCALE GENOMIC DNA]</scope>
    <source>
        <strain evidence="5 6">DSM 28760</strain>
    </source>
</reference>
<keyword evidence="4" id="KW-0862">Zinc</keyword>